<protein>
    <recommendedName>
        <fullName evidence="2">Peptidase S1 domain-containing protein</fullName>
    </recommendedName>
</protein>
<dbReference type="GO" id="GO:0006508">
    <property type="term" value="P:proteolysis"/>
    <property type="evidence" value="ECO:0007669"/>
    <property type="project" value="InterPro"/>
</dbReference>
<dbReference type="Proteomes" id="UP000694559">
    <property type="component" value="Unplaced"/>
</dbReference>
<name>A0A8C6X9X8_NAJNA</name>
<dbReference type="PANTHER" id="PTHR24252">
    <property type="entry name" value="ACROSIN-RELATED"/>
    <property type="match status" value="1"/>
</dbReference>
<keyword evidence="1" id="KW-1015">Disulfide bond</keyword>
<dbReference type="GeneTree" id="ENSGT00940000162777"/>
<dbReference type="AlphaFoldDB" id="A0A8C6X9X8"/>
<reference evidence="3" key="2">
    <citation type="submission" date="2025-09" db="UniProtKB">
        <authorList>
            <consortium name="Ensembl"/>
        </authorList>
    </citation>
    <scope>IDENTIFICATION</scope>
</reference>
<accession>A0A8C6X9X8</accession>
<dbReference type="PANTHER" id="PTHR24252:SF8">
    <property type="entry name" value="ACROSIN"/>
    <property type="match status" value="1"/>
</dbReference>
<dbReference type="Ensembl" id="ENSNNAT00000011464.1">
    <property type="protein sequence ID" value="ENSNNAP00000010962.1"/>
    <property type="gene ID" value="ENSNNAG00000007315.1"/>
</dbReference>
<dbReference type="PROSITE" id="PS50240">
    <property type="entry name" value="TRYPSIN_DOM"/>
    <property type="match status" value="1"/>
</dbReference>
<feature type="domain" description="Peptidase S1" evidence="2">
    <location>
        <begin position="1"/>
        <end position="146"/>
    </location>
</feature>
<evidence type="ECO:0000313" key="4">
    <source>
        <dbReference type="Proteomes" id="UP000694559"/>
    </source>
</evidence>
<dbReference type="Gene3D" id="2.40.10.10">
    <property type="entry name" value="Trypsin-like serine proteases"/>
    <property type="match status" value="1"/>
</dbReference>
<reference evidence="3" key="1">
    <citation type="submission" date="2025-08" db="UniProtKB">
        <authorList>
            <consortium name="Ensembl"/>
        </authorList>
    </citation>
    <scope>IDENTIFICATION</scope>
</reference>
<dbReference type="InterPro" id="IPR009003">
    <property type="entry name" value="Peptidase_S1_PA"/>
</dbReference>
<dbReference type="OrthoDB" id="6339452at2759"/>
<dbReference type="GO" id="GO:0007340">
    <property type="term" value="P:acrosome reaction"/>
    <property type="evidence" value="ECO:0007669"/>
    <property type="project" value="TreeGrafter"/>
</dbReference>
<dbReference type="InterPro" id="IPR043504">
    <property type="entry name" value="Peptidase_S1_PA_chymotrypsin"/>
</dbReference>
<evidence type="ECO:0000256" key="1">
    <source>
        <dbReference type="ARBA" id="ARBA00023157"/>
    </source>
</evidence>
<dbReference type="GO" id="GO:0004252">
    <property type="term" value="F:serine-type endopeptidase activity"/>
    <property type="evidence" value="ECO:0007669"/>
    <property type="project" value="InterPro"/>
</dbReference>
<organism evidence="3 4">
    <name type="scientific">Naja naja</name>
    <name type="common">Indian cobra</name>
    <dbReference type="NCBI Taxonomy" id="35670"/>
    <lineage>
        <taxon>Eukaryota</taxon>
        <taxon>Metazoa</taxon>
        <taxon>Chordata</taxon>
        <taxon>Craniata</taxon>
        <taxon>Vertebrata</taxon>
        <taxon>Euteleostomi</taxon>
        <taxon>Lepidosauria</taxon>
        <taxon>Squamata</taxon>
        <taxon>Bifurcata</taxon>
        <taxon>Unidentata</taxon>
        <taxon>Episquamata</taxon>
        <taxon>Toxicofera</taxon>
        <taxon>Serpentes</taxon>
        <taxon>Colubroidea</taxon>
        <taxon>Elapidae</taxon>
        <taxon>Elapinae</taxon>
        <taxon>Naja</taxon>
    </lineage>
</organism>
<sequence length="146" mass="16422">MTENLYRFLWVLQIQCSVFSLKVWKIVLGATDLSRLPDIAQLRSIKRIIFHQDYNPTTKINDVALIELDNPVIFNDYVQPICLPPVSLDSDAFSICYVSGWNSSGERVRMEGNIGTVTCCLSESGFSIDFACQKVTKGDPRTLPLS</sequence>
<evidence type="ECO:0000259" key="2">
    <source>
        <dbReference type="PROSITE" id="PS50240"/>
    </source>
</evidence>
<keyword evidence="4" id="KW-1185">Reference proteome</keyword>
<proteinExistence type="predicted"/>
<dbReference type="InterPro" id="IPR001254">
    <property type="entry name" value="Trypsin_dom"/>
</dbReference>
<dbReference type="SUPFAM" id="SSF50494">
    <property type="entry name" value="Trypsin-like serine proteases"/>
    <property type="match status" value="1"/>
</dbReference>
<evidence type="ECO:0000313" key="3">
    <source>
        <dbReference type="Ensembl" id="ENSNNAP00000010962.1"/>
    </source>
</evidence>
<dbReference type="Pfam" id="PF00089">
    <property type="entry name" value="Trypsin"/>
    <property type="match status" value="1"/>
</dbReference>